<reference evidence="3 4" key="1">
    <citation type="submission" date="2015-06" db="EMBL/GenBank/DDBJ databases">
        <title>Survival trade-offs in plant roots during colonization by closely related pathogenic and mutualistic fungi.</title>
        <authorList>
            <person name="Hacquard S."/>
            <person name="Kracher B."/>
            <person name="Hiruma K."/>
            <person name="Weinman A."/>
            <person name="Muench P."/>
            <person name="Garrido Oter R."/>
            <person name="Ver Loren van Themaat E."/>
            <person name="Dallerey J.-F."/>
            <person name="Damm U."/>
            <person name="Henrissat B."/>
            <person name="Lespinet O."/>
            <person name="Thon M."/>
            <person name="Kemen E."/>
            <person name="McHardy A.C."/>
            <person name="Schulze-Lefert P."/>
            <person name="O'Connell R.J."/>
        </authorList>
    </citation>
    <scope>NUCLEOTIDE SEQUENCE [LARGE SCALE GENOMIC DNA]</scope>
    <source>
        <strain evidence="3 4">0861</strain>
    </source>
</reference>
<feature type="domain" description="J" evidence="2">
    <location>
        <begin position="8"/>
        <end position="83"/>
    </location>
</feature>
<dbReference type="InterPro" id="IPR036869">
    <property type="entry name" value="J_dom_sf"/>
</dbReference>
<comment type="caution">
    <text evidence="3">The sequence shown here is derived from an EMBL/GenBank/DDBJ whole genome shotgun (WGS) entry which is preliminary data.</text>
</comment>
<protein>
    <recommendedName>
        <fullName evidence="2">J domain-containing protein</fullName>
    </recommendedName>
</protein>
<dbReference type="AlphaFoldDB" id="A0A166PEY8"/>
<dbReference type="PROSITE" id="PS50076">
    <property type="entry name" value="DNAJ_2"/>
    <property type="match status" value="1"/>
</dbReference>
<dbReference type="Gene3D" id="1.10.287.110">
    <property type="entry name" value="DnaJ domain"/>
    <property type="match status" value="1"/>
</dbReference>
<evidence type="ECO:0000259" key="2">
    <source>
        <dbReference type="PROSITE" id="PS50076"/>
    </source>
</evidence>
<sequence>MQLPQTPDYYWDLGVEETATLEDIRQAYNVLENKYFNNDTELLQRVQHDSLLIDSALTGRKRARAAYEGLSQPSERAKYDKDYAKVRAAWFRYRKWTEWQEEDDKPAGRECISSDNKLMSYSRKLMNKMRDRKAQQLTVVVDATPQDGRVEEVLDNGKPEKEQNPQLQSKTPRITETTTGINTTESNSQPPSKRVRQPRKLYVDSYPQKRLCFKGGHCWQGWWPAMEAFVSPACLSCQLFASGFYCPACNATVCLTCRLAQ</sequence>
<feature type="compositionally biased region" description="Basic and acidic residues" evidence="1">
    <location>
        <begin position="148"/>
        <end position="163"/>
    </location>
</feature>
<organism evidence="3 4">
    <name type="scientific">Colletotrichum tofieldiae</name>
    <dbReference type="NCBI Taxonomy" id="708197"/>
    <lineage>
        <taxon>Eukaryota</taxon>
        <taxon>Fungi</taxon>
        <taxon>Dikarya</taxon>
        <taxon>Ascomycota</taxon>
        <taxon>Pezizomycotina</taxon>
        <taxon>Sordariomycetes</taxon>
        <taxon>Hypocreomycetidae</taxon>
        <taxon>Glomerellales</taxon>
        <taxon>Glomerellaceae</taxon>
        <taxon>Colletotrichum</taxon>
        <taxon>Colletotrichum spaethianum species complex</taxon>
    </lineage>
</organism>
<dbReference type="SUPFAM" id="SSF46565">
    <property type="entry name" value="Chaperone J-domain"/>
    <property type="match status" value="1"/>
</dbReference>
<gene>
    <name evidence="3" type="ORF">CT0861_00564</name>
</gene>
<accession>A0A166PEY8</accession>
<evidence type="ECO:0000313" key="3">
    <source>
        <dbReference type="EMBL" id="KZL66699.1"/>
    </source>
</evidence>
<dbReference type="InterPro" id="IPR001623">
    <property type="entry name" value="DnaJ_domain"/>
</dbReference>
<proteinExistence type="predicted"/>
<evidence type="ECO:0000256" key="1">
    <source>
        <dbReference type="SAM" id="MobiDB-lite"/>
    </source>
</evidence>
<feature type="region of interest" description="Disordered" evidence="1">
    <location>
        <begin position="148"/>
        <end position="197"/>
    </location>
</feature>
<dbReference type="EMBL" id="LFIV01000166">
    <property type="protein sequence ID" value="KZL66699.1"/>
    <property type="molecule type" value="Genomic_DNA"/>
</dbReference>
<feature type="compositionally biased region" description="Low complexity" evidence="1">
    <location>
        <begin position="174"/>
        <end position="188"/>
    </location>
</feature>
<keyword evidence="4" id="KW-1185">Reference proteome</keyword>
<dbReference type="Proteomes" id="UP000076552">
    <property type="component" value="Unassembled WGS sequence"/>
</dbReference>
<evidence type="ECO:0000313" key="4">
    <source>
        <dbReference type="Proteomes" id="UP000076552"/>
    </source>
</evidence>
<name>A0A166PEY8_9PEZI</name>